<reference evidence="9" key="1">
    <citation type="submission" date="2022-07" db="EMBL/GenBank/DDBJ databases">
        <title>Phylogenomic reconstructions and comparative analyses of Kickxellomycotina fungi.</title>
        <authorList>
            <person name="Reynolds N.K."/>
            <person name="Stajich J.E."/>
            <person name="Barry K."/>
            <person name="Grigoriev I.V."/>
            <person name="Crous P."/>
            <person name="Smith M.E."/>
        </authorList>
    </citation>
    <scope>NUCLEOTIDE SEQUENCE</scope>
    <source>
        <strain evidence="9">RSA 1196</strain>
    </source>
</reference>
<dbReference type="GO" id="GO:0000209">
    <property type="term" value="P:protein polyubiquitination"/>
    <property type="evidence" value="ECO:0007669"/>
    <property type="project" value="InterPro"/>
</dbReference>
<feature type="region of interest" description="Disordered" evidence="7">
    <location>
        <begin position="56"/>
        <end position="79"/>
    </location>
</feature>
<organism evidence="9 10">
    <name type="scientific">Dispira parvispora</name>
    <dbReference type="NCBI Taxonomy" id="1520584"/>
    <lineage>
        <taxon>Eukaryota</taxon>
        <taxon>Fungi</taxon>
        <taxon>Fungi incertae sedis</taxon>
        <taxon>Zoopagomycota</taxon>
        <taxon>Kickxellomycotina</taxon>
        <taxon>Dimargaritomycetes</taxon>
        <taxon>Dimargaritales</taxon>
        <taxon>Dimargaritaceae</taxon>
        <taxon>Dispira</taxon>
    </lineage>
</organism>
<evidence type="ECO:0000256" key="3">
    <source>
        <dbReference type="ARBA" id="ARBA00022679"/>
    </source>
</evidence>
<evidence type="ECO:0000256" key="5">
    <source>
        <dbReference type="PROSITE-ProRule" id="PRU00104"/>
    </source>
</evidence>
<dbReference type="GO" id="GO:0006511">
    <property type="term" value="P:ubiquitin-dependent protein catabolic process"/>
    <property type="evidence" value="ECO:0007669"/>
    <property type="project" value="TreeGrafter"/>
</dbReference>
<evidence type="ECO:0000313" key="10">
    <source>
        <dbReference type="Proteomes" id="UP001150925"/>
    </source>
</evidence>
<keyword evidence="9" id="KW-0436">Ligase</keyword>
<feature type="domain" description="HECT" evidence="8">
    <location>
        <begin position="745"/>
        <end position="1078"/>
    </location>
</feature>
<dbReference type="EC" id="2.3.2.26" evidence="2"/>
<gene>
    <name evidence="9" type="primary">HUL5</name>
    <name evidence="9" type="ORF">IWQ62_001710</name>
</gene>
<proteinExistence type="predicted"/>
<dbReference type="PROSITE" id="PS50237">
    <property type="entry name" value="HECT"/>
    <property type="match status" value="1"/>
</dbReference>
<keyword evidence="9" id="KW-0012">Acyltransferase</keyword>
<dbReference type="PROSITE" id="PS50096">
    <property type="entry name" value="IQ"/>
    <property type="match status" value="1"/>
</dbReference>
<dbReference type="Proteomes" id="UP001150925">
    <property type="component" value="Unassembled WGS sequence"/>
</dbReference>
<feature type="region of interest" description="Disordered" evidence="7">
    <location>
        <begin position="587"/>
        <end position="667"/>
    </location>
</feature>
<keyword evidence="6" id="KW-0175">Coiled coil</keyword>
<evidence type="ECO:0000256" key="4">
    <source>
        <dbReference type="ARBA" id="ARBA00022786"/>
    </source>
</evidence>
<dbReference type="PANTHER" id="PTHR45700">
    <property type="entry name" value="UBIQUITIN-PROTEIN LIGASE E3C"/>
    <property type="match status" value="1"/>
</dbReference>
<dbReference type="Gene3D" id="3.90.1750.10">
    <property type="entry name" value="Hect, E3 ligase catalytic domains"/>
    <property type="match status" value="1"/>
</dbReference>
<sequence length="1078" mass="122405">MYSFEGQFKSRRPINLGGTPQHDKKELLRRAHQERKAREEERRRHQAATKLQARFRGQRTRAHLQQKWRQDWDAQRRNGTQTSKDQLYQSWLTLLYYYRPTMADQERLREMCTVGFSSTTVATSTLRQWQPVLSATAMTRFLLVLGQAVVTTASSVPVDMATLRVWTATFNDTLRALTTVYPHHHPLVTTMLRNATRKGLLRYFTRAMSSLSDQKFSDGAHSVFQVLAQWLNLVRGQIAIADRDDFDLALVTDVFAMYNFPLDQSADLAFVGSVESVFETLTTVLSIYFMPDAGISLSFTERIILLHNLVVLHEQVTLHSPHRTGLLSRYVSSALCLLNHLPDHKVPAVDSTNAEERAVPFPSDYVTQWSTTLPLLYRAQNLARLAILRLDNGDLYLSWLATLVITWSSAKSSVLHHLLYQTSDAIVSVLWNTLSTSPVLSQLTGPSQLADLSLLTDHVEELGYFWDLLYLLSELVRRYIITMSDNQLDEVRRGTLLGIPLKEFVSLGRNLSFTMLWNPQFLVKATSTRVSTVLTVEQLGQSLVQLTRQLHDLNNRALFMDAEEWMFQPVVDVVSYAHRLAECQLRIESSESDTEDQAEIEDEEDENEESGTTLSPPEQLGMLLRRANQHADAPQMAPQLNHDGPALYQPVVVRPGGGGDSRHPTSGRSALTSVDMALQARWNVLTQLPFVVPFEHRVKIFREMILLDQQQNNISTSLPVYRVEIHRTQVFEDGFAQLNPLGAGLKQRVAISFVDQYGLTEAGIDGGGVFKEFFNLLTKEAFNPHYGFFLHTSNQMLYPNPQAHFRQPTQLEYYRFLGRIIGKALYEGIVMDVQFAAFFLNKWLGKTNYVNDLASLDPVLYQGLMQLRAYSGDVNADFGLNFTVNTDDLGTVSTVNLLPNGSDIPVTHSNRTLYIYLVSNFRLNVQIHRQCQAFFQGLSDIIPPGWLRLFDQQELQTLVSGASASVDCQDLQQHTVYGGDYHPDHLVIQRFWRVVTEFSDDDKHRLVKFITSCPRPPLLGFGELEPKICIRSTEGDTDRLPTASTCVNLLKLPPYPDETTMRDKLLYSIRAEAGFDLS</sequence>
<feature type="compositionally biased region" description="Acidic residues" evidence="7">
    <location>
        <begin position="590"/>
        <end position="609"/>
    </location>
</feature>
<dbReference type="InterPro" id="IPR044611">
    <property type="entry name" value="E3A/B/C-like"/>
</dbReference>
<feature type="coiled-coil region" evidence="6">
    <location>
        <begin position="536"/>
        <end position="563"/>
    </location>
</feature>
<dbReference type="EMBL" id="JANBPY010000300">
    <property type="protein sequence ID" value="KAJ1967675.1"/>
    <property type="molecule type" value="Genomic_DNA"/>
</dbReference>
<dbReference type="Gene3D" id="3.30.2160.10">
    <property type="entry name" value="Hect, E3 ligase catalytic domain"/>
    <property type="match status" value="1"/>
</dbReference>
<dbReference type="SMART" id="SM00119">
    <property type="entry name" value="HECTc"/>
    <property type="match status" value="1"/>
</dbReference>
<evidence type="ECO:0000313" key="9">
    <source>
        <dbReference type="EMBL" id="KAJ1967675.1"/>
    </source>
</evidence>
<feature type="compositionally biased region" description="Basic and acidic residues" evidence="7">
    <location>
        <begin position="21"/>
        <end position="43"/>
    </location>
</feature>
<dbReference type="GO" id="GO:0016874">
    <property type="term" value="F:ligase activity"/>
    <property type="evidence" value="ECO:0007669"/>
    <property type="project" value="UniProtKB-KW"/>
</dbReference>
<evidence type="ECO:0000256" key="7">
    <source>
        <dbReference type="SAM" id="MobiDB-lite"/>
    </source>
</evidence>
<comment type="catalytic activity">
    <reaction evidence="1">
        <text>S-ubiquitinyl-[E2 ubiquitin-conjugating enzyme]-L-cysteine + [acceptor protein]-L-lysine = [E2 ubiquitin-conjugating enzyme]-L-cysteine + N(6)-ubiquitinyl-[acceptor protein]-L-lysine.</text>
        <dbReference type="EC" id="2.3.2.26"/>
    </reaction>
</comment>
<comment type="caution">
    <text evidence="9">The sequence shown here is derived from an EMBL/GenBank/DDBJ whole genome shotgun (WGS) entry which is preliminary data.</text>
</comment>
<dbReference type="InterPro" id="IPR000569">
    <property type="entry name" value="HECT_dom"/>
</dbReference>
<dbReference type="FunFam" id="3.30.2160.10:FF:000002">
    <property type="entry name" value="Putative Ubiquitin-protein ligase E3C"/>
    <property type="match status" value="1"/>
</dbReference>
<dbReference type="Gene3D" id="3.30.2410.10">
    <property type="entry name" value="Hect, E3 ligase catalytic domain"/>
    <property type="match status" value="1"/>
</dbReference>
<dbReference type="FunFam" id="3.30.2410.10:FF:000011">
    <property type="entry name" value="Putative Ubiquitin-protein ligase E3C"/>
    <property type="match status" value="1"/>
</dbReference>
<dbReference type="AlphaFoldDB" id="A0A9W8E8S3"/>
<evidence type="ECO:0000256" key="1">
    <source>
        <dbReference type="ARBA" id="ARBA00000885"/>
    </source>
</evidence>
<evidence type="ECO:0000256" key="6">
    <source>
        <dbReference type="SAM" id="Coils"/>
    </source>
</evidence>
<feature type="active site" description="Glycyl thioester intermediate" evidence="5">
    <location>
        <position position="1046"/>
    </location>
</feature>
<dbReference type="PANTHER" id="PTHR45700:SF2">
    <property type="entry name" value="UBIQUITIN-PROTEIN LIGASE E3C"/>
    <property type="match status" value="1"/>
</dbReference>
<evidence type="ECO:0000256" key="2">
    <source>
        <dbReference type="ARBA" id="ARBA00012485"/>
    </source>
</evidence>
<keyword evidence="10" id="KW-1185">Reference proteome</keyword>
<feature type="region of interest" description="Disordered" evidence="7">
    <location>
        <begin position="1"/>
        <end position="44"/>
    </location>
</feature>
<dbReference type="SUPFAM" id="SSF56204">
    <property type="entry name" value="Hect, E3 ligase catalytic domain"/>
    <property type="match status" value="1"/>
</dbReference>
<keyword evidence="3 9" id="KW-0808">Transferase</keyword>
<dbReference type="CDD" id="cd00078">
    <property type="entry name" value="HECTc"/>
    <property type="match status" value="1"/>
</dbReference>
<dbReference type="InterPro" id="IPR035983">
    <property type="entry name" value="Hect_E3_ubiquitin_ligase"/>
</dbReference>
<dbReference type="OrthoDB" id="8068875at2759"/>
<protein>
    <recommendedName>
        <fullName evidence="2">HECT-type E3 ubiquitin transferase</fullName>
        <ecNumber evidence="2">2.3.2.26</ecNumber>
    </recommendedName>
</protein>
<dbReference type="Pfam" id="PF00632">
    <property type="entry name" value="HECT"/>
    <property type="match status" value="1"/>
</dbReference>
<name>A0A9W8E8S3_9FUNG</name>
<accession>A0A9W8E8S3</accession>
<dbReference type="GO" id="GO:0061630">
    <property type="term" value="F:ubiquitin protein ligase activity"/>
    <property type="evidence" value="ECO:0007669"/>
    <property type="project" value="UniProtKB-EC"/>
</dbReference>
<feature type="compositionally biased region" description="Basic residues" evidence="7">
    <location>
        <begin position="56"/>
        <end position="66"/>
    </location>
</feature>
<evidence type="ECO:0000259" key="8">
    <source>
        <dbReference type="PROSITE" id="PS50237"/>
    </source>
</evidence>
<keyword evidence="4 5" id="KW-0833">Ubl conjugation pathway</keyword>